<dbReference type="Proteomes" id="UP000185911">
    <property type="component" value="Unassembled WGS sequence"/>
</dbReference>
<organism evidence="1 2">
    <name type="scientific">Rhodoferax antarcticus ANT.BR</name>
    <dbReference type="NCBI Taxonomy" id="1111071"/>
    <lineage>
        <taxon>Bacteria</taxon>
        <taxon>Pseudomonadati</taxon>
        <taxon>Pseudomonadota</taxon>
        <taxon>Betaproteobacteria</taxon>
        <taxon>Burkholderiales</taxon>
        <taxon>Comamonadaceae</taxon>
        <taxon>Rhodoferax</taxon>
    </lineage>
</organism>
<evidence type="ECO:0000313" key="1">
    <source>
        <dbReference type="EMBL" id="OLP04598.1"/>
    </source>
</evidence>
<evidence type="ECO:0000313" key="2">
    <source>
        <dbReference type="Proteomes" id="UP000185911"/>
    </source>
</evidence>
<gene>
    <name evidence="1" type="ORF">BLL52_4135</name>
</gene>
<reference evidence="1 2" key="1">
    <citation type="submission" date="2017-01" db="EMBL/GenBank/DDBJ databases">
        <title>Genome sequence of Rhodoferax antarcticus ANT.BR, a psychrophilic purple nonsulfur bacterium from an Antarctic microbial mat.</title>
        <authorList>
            <person name="Baker J."/>
            <person name="Riester C."/>
            <person name="Skinner B."/>
            <person name="Newell A."/>
            <person name="Swingley W."/>
            <person name="Madigan M."/>
            <person name="Jung D."/>
            <person name="Asao M."/>
            <person name="Chen M."/>
            <person name="Loughlin P."/>
            <person name="Pan H."/>
            <person name="Lin S."/>
            <person name="Li N."/>
            <person name="Shaw J."/>
            <person name="Prado M."/>
            <person name="Sherman C."/>
            <person name="Li X."/>
            <person name="Tang J."/>
            <person name="Blankenship R."/>
            <person name="Zhao T."/>
            <person name="Touchman J."/>
            <person name="Sattley M."/>
        </authorList>
    </citation>
    <scope>NUCLEOTIDE SEQUENCE [LARGE SCALE GENOMIC DNA]</scope>
    <source>
        <strain evidence="1 2">ANT.BR</strain>
    </source>
</reference>
<protein>
    <submittedName>
        <fullName evidence="1">Uncharacterized protein</fullName>
    </submittedName>
</protein>
<proteinExistence type="predicted"/>
<comment type="caution">
    <text evidence="1">The sequence shown here is derived from an EMBL/GenBank/DDBJ whole genome shotgun (WGS) entry which is preliminary data.</text>
</comment>
<keyword evidence="2" id="KW-1185">Reference proteome</keyword>
<dbReference type="EMBL" id="MSYM01000020">
    <property type="protein sequence ID" value="OLP04598.1"/>
    <property type="molecule type" value="Genomic_DNA"/>
</dbReference>
<sequence length="120" mass="13586">MIEIGNNGSEITYTNYWDSEHARCGFCYLSANAGVWRLLVPPEGEVMLAEMKTGRSVSIEPSLHEPGRCWDVVFNDGSDAPFFVAVDKQQVDRAMLQRLCRLTVWTRRGKELDLSCEVNT</sequence>
<name>A0A1Q8Y9B9_9BURK</name>
<accession>A0A1Q8Y9B9</accession>
<dbReference type="AlphaFoldDB" id="A0A1Q8Y9B9"/>